<accession>A0A9X2DW48</accession>
<dbReference type="Proteomes" id="UP001139179">
    <property type="component" value="Unassembled WGS sequence"/>
</dbReference>
<dbReference type="PROSITE" id="PS50943">
    <property type="entry name" value="HTH_CROC1"/>
    <property type="match status" value="2"/>
</dbReference>
<name>A0A9X2DW48_9BACI</name>
<feature type="domain" description="HTH cro/C1-type" evidence="2">
    <location>
        <begin position="24"/>
        <end position="78"/>
    </location>
</feature>
<feature type="domain" description="HTH cro/C1-type" evidence="2">
    <location>
        <begin position="102"/>
        <end position="157"/>
    </location>
</feature>
<sequence length="226" mass="25788">MDRIQKNEKESKIKEINVQVGERLRNARKHAGFSQAEAGEELGVNNVSLSNIERGRTPITVALLIMAAELYNVDVSSLLKGIKDKKTTDVDISQVALFQDRLIELRTSAGISRDQLAEMTSLTAEEIREYESTADKLPKLQDLFDLAVALDVSMHYLGGWINDKEGYDEDLPKPIELTEFLNENMLLYEGVAMGKEDREMIKKTLYLVFFEIKRKQKKEILTNKYN</sequence>
<dbReference type="RefSeq" id="WP_251225285.1">
    <property type="nucleotide sequence ID" value="NZ_JAMBOL010000048.1"/>
</dbReference>
<keyword evidence="1" id="KW-0238">DNA-binding</keyword>
<dbReference type="PANTHER" id="PTHR46558">
    <property type="entry name" value="TRACRIPTIONAL REGULATORY PROTEIN-RELATED-RELATED"/>
    <property type="match status" value="1"/>
</dbReference>
<dbReference type="PANTHER" id="PTHR46558:SF13">
    <property type="entry name" value="HTH-TYPE TRANSCRIPTIONAL REGULATOR IMMR"/>
    <property type="match status" value="1"/>
</dbReference>
<gene>
    <name evidence="3" type="ORF">M3202_21580</name>
</gene>
<dbReference type="GO" id="GO:0003677">
    <property type="term" value="F:DNA binding"/>
    <property type="evidence" value="ECO:0007669"/>
    <property type="project" value="UniProtKB-KW"/>
</dbReference>
<dbReference type="InterPro" id="IPR010982">
    <property type="entry name" value="Lambda_DNA-bd_dom_sf"/>
</dbReference>
<evidence type="ECO:0000313" key="4">
    <source>
        <dbReference type="Proteomes" id="UP001139179"/>
    </source>
</evidence>
<keyword evidence="4" id="KW-1185">Reference proteome</keyword>
<dbReference type="SUPFAM" id="SSF47413">
    <property type="entry name" value="lambda repressor-like DNA-binding domains"/>
    <property type="match status" value="2"/>
</dbReference>
<proteinExistence type="predicted"/>
<dbReference type="CDD" id="cd00093">
    <property type="entry name" value="HTH_XRE"/>
    <property type="match status" value="2"/>
</dbReference>
<dbReference type="InterPro" id="IPR001387">
    <property type="entry name" value="Cro/C1-type_HTH"/>
</dbReference>
<organism evidence="3 4">
    <name type="scientific">Halalkalibacter oceani</name>
    <dbReference type="NCBI Taxonomy" id="1653776"/>
    <lineage>
        <taxon>Bacteria</taxon>
        <taxon>Bacillati</taxon>
        <taxon>Bacillota</taxon>
        <taxon>Bacilli</taxon>
        <taxon>Bacillales</taxon>
        <taxon>Bacillaceae</taxon>
        <taxon>Halalkalibacter</taxon>
    </lineage>
</organism>
<dbReference type="AlphaFoldDB" id="A0A9X2DW48"/>
<dbReference type="Gene3D" id="1.10.260.40">
    <property type="entry name" value="lambda repressor-like DNA-binding domains"/>
    <property type="match status" value="2"/>
</dbReference>
<reference evidence="3" key="1">
    <citation type="submission" date="2022-05" db="EMBL/GenBank/DDBJ databases">
        <title>Comparative Genomics of Spacecraft Associated Microbes.</title>
        <authorList>
            <person name="Tran M.T."/>
            <person name="Wright A."/>
            <person name="Seuylemezian A."/>
            <person name="Eisen J."/>
            <person name="Coil D."/>
        </authorList>
    </citation>
    <scope>NUCLEOTIDE SEQUENCE</scope>
    <source>
        <strain evidence="3">214.1.1</strain>
    </source>
</reference>
<evidence type="ECO:0000256" key="1">
    <source>
        <dbReference type="ARBA" id="ARBA00023125"/>
    </source>
</evidence>
<evidence type="ECO:0000259" key="2">
    <source>
        <dbReference type="PROSITE" id="PS50943"/>
    </source>
</evidence>
<dbReference type="SMART" id="SM00530">
    <property type="entry name" value="HTH_XRE"/>
    <property type="match status" value="2"/>
</dbReference>
<comment type="caution">
    <text evidence="3">The sequence shown here is derived from an EMBL/GenBank/DDBJ whole genome shotgun (WGS) entry which is preliminary data.</text>
</comment>
<dbReference type="EMBL" id="JAMBOL010000048">
    <property type="protein sequence ID" value="MCM3716637.1"/>
    <property type="molecule type" value="Genomic_DNA"/>
</dbReference>
<protein>
    <submittedName>
        <fullName evidence="3">Helix-turn-helix domain-containing protein</fullName>
    </submittedName>
</protein>
<dbReference type="Pfam" id="PF01381">
    <property type="entry name" value="HTH_3"/>
    <property type="match status" value="2"/>
</dbReference>
<evidence type="ECO:0000313" key="3">
    <source>
        <dbReference type="EMBL" id="MCM3716637.1"/>
    </source>
</evidence>